<name>A0AAE3KDH6_9EURY</name>
<dbReference type="Proteomes" id="UP001203207">
    <property type="component" value="Unassembled WGS sequence"/>
</dbReference>
<dbReference type="RefSeq" id="WP_250586011.1">
    <property type="nucleotide sequence ID" value="NZ_JAKRVX010000010.1"/>
</dbReference>
<comment type="caution">
    <text evidence="1">The sequence shown here is derived from an EMBL/GenBank/DDBJ whole genome shotgun (WGS) entry which is preliminary data.</text>
</comment>
<reference evidence="1" key="1">
    <citation type="journal article" date="2022" name="Syst. Appl. Microbiol.">
        <title>Natronocalculus amylovorans gen. nov., sp. nov., and Natranaeroarchaeum aerophilus sp. nov., dominant culturable amylolytic natronoarchaea from hypersaline soda lakes in southwestern Siberia.</title>
        <authorList>
            <person name="Sorokin D.Y."/>
            <person name="Elcheninov A.G."/>
            <person name="Khizhniak T.V."/>
            <person name="Koenen M."/>
            <person name="Bale N.J."/>
            <person name="Damste J.S.S."/>
            <person name="Kublanov I.V."/>
        </authorList>
    </citation>
    <scope>NUCLEOTIDE SEQUENCE</scope>
    <source>
        <strain evidence="1">AArc-St2</strain>
    </source>
</reference>
<organism evidence="1 2">
    <name type="scientific">Natronocalculus amylovorans</name>
    <dbReference type="NCBI Taxonomy" id="2917812"/>
    <lineage>
        <taxon>Archaea</taxon>
        <taxon>Methanobacteriati</taxon>
        <taxon>Methanobacteriota</taxon>
        <taxon>Stenosarchaea group</taxon>
        <taxon>Halobacteria</taxon>
        <taxon>Halobacteriales</taxon>
        <taxon>Haloferacaceae</taxon>
        <taxon>Natronocalculus</taxon>
    </lineage>
</organism>
<keyword evidence="2" id="KW-1185">Reference proteome</keyword>
<keyword evidence="1" id="KW-0614">Plasmid</keyword>
<proteinExistence type="predicted"/>
<accession>A0AAE3KDH6</accession>
<protein>
    <submittedName>
        <fullName evidence="1">Uncharacterized protein</fullName>
    </submittedName>
</protein>
<dbReference type="AlphaFoldDB" id="A0AAE3KDH6"/>
<sequence length="246" mass="27196">MPPTSQSQRDASTPTRRSFLHTAGVTAIASASGTTAALYSVDRVRATGSSRDAGILADGLSVEDADFSAFMAGLLSRYRHSYRAPPTAETLADRMRNEFTANEDLWLDYAHWLIEEADARPLGSATLGVDVVLTRGRWPTVDDREETTVEVTFDEGKMEFSALEWRLEPPEMPDYRIELRNHAAENAADELQSFRREFIDSSADRNHTVPDAEYLSELAGKYGGAIGFGERSENVLELLLGDLNAF</sequence>
<geneLocation type="plasmid" evidence="1">
    <name>pAArc-St2</name>
</geneLocation>
<evidence type="ECO:0000313" key="1">
    <source>
        <dbReference type="EMBL" id="MCL9818324.1"/>
    </source>
</evidence>
<reference evidence="1" key="2">
    <citation type="submission" date="2022-02" db="EMBL/GenBank/DDBJ databases">
        <authorList>
            <person name="Elcheninov A.G."/>
            <person name="Sorokin D.Y."/>
            <person name="Kublanov I.V."/>
        </authorList>
    </citation>
    <scope>NUCLEOTIDE SEQUENCE</scope>
    <source>
        <strain evidence="1">AArc-St2</strain>
        <plasmid evidence="1">pAArc-St2</plasmid>
    </source>
</reference>
<evidence type="ECO:0000313" key="2">
    <source>
        <dbReference type="Proteomes" id="UP001203207"/>
    </source>
</evidence>
<gene>
    <name evidence="1" type="ORF">AArcSt2_15385</name>
</gene>
<dbReference type="PROSITE" id="PS51318">
    <property type="entry name" value="TAT"/>
    <property type="match status" value="1"/>
</dbReference>
<dbReference type="InterPro" id="IPR006311">
    <property type="entry name" value="TAT_signal"/>
</dbReference>
<dbReference type="EMBL" id="JAKRVX010000010">
    <property type="protein sequence ID" value="MCL9818324.1"/>
    <property type="molecule type" value="Genomic_DNA"/>
</dbReference>